<dbReference type="InterPro" id="IPR014016">
    <property type="entry name" value="UvrD-like_ATP-bd"/>
</dbReference>
<evidence type="ECO:0000256" key="6">
    <source>
        <dbReference type="ARBA" id="ARBA00034617"/>
    </source>
</evidence>
<dbReference type="Gene3D" id="3.40.50.300">
    <property type="entry name" value="P-loop containing nucleotide triphosphate hydrolases"/>
    <property type="match status" value="3"/>
</dbReference>
<dbReference type="KEGG" id="bcoh:BC6307_19195"/>
<dbReference type="EMBL" id="CP018866">
    <property type="protein sequence ID" value="AST93231.1"/>
    <property type="molecule type" value="Genomic_DNA"/>
</dbReference>
<dbReference type="PROSITE" id="PS51198">
    <property type="entry name" value="UVRD_HELICASE_ATP_BIND"/>
    <property type="match status" value="1"/>
</dbReference>
<dbReference type="InterPro" id="IPR000212">
    <property type="entry name" value="DNA_helicase_UvrD/REP"/>
</dbReference>
<evidence type="ECO:0000256" key="3">
    <source>
        <dbReference type="ARBA" id="ARBA00022806"/>
    </source>
</evidence>
<evidence type="ECO:0000256" key="7">
    <source>
        <dbReference type="ARBA" id="ARBA00034808"/>
    </source>
</evidence>
<dbReference type="Pfam" id="PF00580">
    <property type="entry name" value="UvrD-helicase"/>
    <property type="match status" value="1"/>
</dbReference>
<evidence type="ECO:0000313" key="11">
    <source>
        <dbReference type="EMBL" id="AST93231.1"/>
    </source>
</evidence>
<feature type="domain" description="UvrD-like helicase ATP-binding" evidence="10">
    <location>
        <begin position="14"/>
        <end position="284"/>
    </location>
</feature>
<evidence type="ECO:0000256" key="5">
    <source>
        <dbReference type="ARBA" id="ARBA00023235"/>
    </source>
</evidence>
<evidence type="ECO:0000256" key="8">
    <source>
        <dbReference type="ARBA" id="ARBA00048988"/>
    </source>
</evidence>
<dbReference type="GO" id="GO:0003677">
    <property type="term" value="F:DNA binding"/>
    <property type="evidence" value="ECO:0007669"/>
    <property type="project" value="InterPro"/>
</dbReference>
<evidence type="ECO:0000256" key="1">
    <source>
        <dbReference type="ARBA" id="ARBA00022741"/>
    </source>
</evidence>
<dbReference type="GO" id="GO:0005524">
    <property type="term" value="F:ATP binding"/>
    <property type="evidence" value="ECO:0007669"/>
    <property type="project" value="UniProtKB-UniRule"/>
</dbReference>
<proteinExistence type="predicted"/>
<reference evidence="11 12" key="1">
    <citation type="submission" date="2016-12" db="EMBL/GenBank/DDBJ databases">
        <title>The whole genome sequencing and assembly of Bacillus cohnii DSM 6307T strain.</title>
        <authorList>
            <person name="Lee Y.-J."/>
            <person name="Yi H."/>
            <person name="Bahn Y.-S."/>
            <person name="Kim J.F."/>
            <person name="Lee D.-W."/>
        </authorList>
    </citation>
    <scope>NUCLEOTIDE SEQUENCE [LARGE SCALE GENOMIC DNA]</scope>
    <source>
        <strain evidence="11 12">DSM 6307</strain>
    </source>
</reference>
<keyword evidence="1 9" id="KW-0547">Nucleotide-binding</keyword>
<dbReference type="SUPFAM" id="SSF52540">
    <property type="entry name" value="P-loop containing nucleoside triphosphate hydrolases"/>
    <property type="match status" value="1"/>
</dbReference>
<comment type="catalytic activity">
    <reaction evidence="8">
        <text>ATP + H2O = ADP + phosphate + H(+)</text>
        <dbReference type="Rhea" id="RHEA:13065"/>
        <dbReference type="ChEBI" id="CHEBI:15377"/>
        <dbReference type="ChEBI" id="CHEBI:15378"/>
        <dbReference type="ChEBI" id="CHEBI:30616"/>
        <dbReference type="ChEBI" id="CHEBI:43474"/>
        <dbReference type="ChEBI" id="CHEBI:456216"/>
        <dbReference type="EC" id="5.6.2.4"/>
    </reaction>
</comment>
<dbReference type="PANTHER" id="PTHR11070">
    <property type="entry name" value="UVRD / RECB / PCRA DNA HELICASE FAMILY MEMBER"/>
    <property type="match status" value="1"/>
</dbReference>
<dbReference type="Proteomes" id="UP000215224">
    <property type="component" value="Chromosome"/>
</dbReference>
<evidence type="ECO:0000259" key="10">
    <source>
        <dbReference type="PROSITE" id="PS51198"/>
    </source>
</evidence>
<sequence>MNKEDLVEKIIKIHESDQEQLDFVFSEQQKIIVTAPAGCGKTKSMISKIAYEILANKTMNFKKILALTFSVNAATKIKEDINEMLPVLLGRKEINVNNKLDVSNYHNFAFKLIQKHGYLLKEELLHIHSFSIIPENSRVLMEYLTSKEYGILNEYDSYLKDVKEKELEKLEEEYYRILIDKVIPNKLITFNGLLLIANKIFENKTIRSFYQKYYCMVIVDEFQDTNYLSYKLITNLFGENKIILMGDDIQKIYGFLGAIPGLFSKVSLEYGMKEMEFKTNYRFANNIEMKKLDNYIRGIIKNYDEIDSYEESADVKVKISDSQADEASFIVNHLTQKVTENESKVAVLVRAGYAANHVIVELEYQGIPYFNGLFSEQNPEYVRFHETASEIFQEESGNSKSVSNSVIEKVLSGIVNKRDEIMIDSDDIYIFDSLFRLLTLFLKSIKNKRLSRSEQYKKVVFVLGSNSLKHIMNEVEESIIVTTLHGSKGLEWDYVYMPEITAYTFPSSRSICTECGRREGRTVYPDACKFNFLSGLKSRFVEEISLFYVGITRAKKDVYLFSNVDFNRFGYTKKSSCMLSLPNLSLNKL</sequence>
<dbReference type="GO" id="GO:0000725">
    <property type="term" value="P:recombinational repair"/>
    <property type="evidence" value="ECO:0007669"/>
    <property type="project" value="TreeGrafter"/>
</dbReference>
<dbReference type="PANTHER" id="PTHR11070:SF2">
    <property type="entry name" value="ATP-DEPENDENT DNA HELICASE SRS2"/>
    <property type="match status" value="1"/>
</dbReference>
<dbReference type="GO" id="GO:0016887">
    <property type="term" value="F:ATP hydrolysis activity"/>
    <property type="evidence" value="ECO:0007669"/>
    <property type="project" value="RHEA"/>
</dbReference>
<dbReference type="EC" id="5.6.2.4" evidence="7"/>
<keyword evidence="3 9" id="KW-0347">Helicase</keyword>
<organism evidence="11 12">
    <name type="scientific">Sutcliffiella cohnii</name>
    <dbReference type="NCBI Taxonomy" id="33932"/>
    <lineage>
        <taxon>Bacteria</taxon>
        <taxon>Bacillati</taxon>
        <taxon>Bacillota</taxon>
        <taxon>Bacilli</taxon>
        <taxon>Bacillales</taxon>
        <taxon>Bacillaceae</taxon>
        <taxon>Sutcliffiella</taxon>
    </lineage>
</organism>
<feature type="binding site" evidence="9">
    <location>
        <begin position="35"/>
        <end position="42"/>
    </location>
    <ligand>
        <name>ATP</name>
        <dbReference type="ChEBI" id="CHEBI:30616"/>
    </ligand>
</feature>
<protein>
    <recommendedName>
        <fullName evidence="7">DNA 3'-5' helicase</fullName>
        <ecNumber evidence="7">5.6.2.4</ecNumber>
    </recommendedName>
</protein>
<dbReference type="STRING" id="1314751.GCA_001591425_03107"/>
<keyword evidence="12" id="KW-1185">Reference proteome</keyword>
<comment type="catalytic activity">
    <reaction evidence="6">
        <text>Couples ATP hydrolysis with the unwinding of duplex DNA by translocating in the 3'-5' direction.</text>
        <dbReference type="EC" id="5.6.2.4"/>
    </reaction>
</comment>
<evidence type="ECO:0000256" key="4">
    <source>
        <dbReference type="ARBA" id="ARBA00022840"/>
    </source>
</evidence>
<name>A0A223KUQ0_9BACI</name>
<dbReference type="RefSeq" id="WP_066418081.1">
    <property type="nucleotide sequence ID" value="NZ_CP018866.1"/>
</dbReference>
<gene>
    <name evidence="11" type="ORF">BC6307_19195</name>
</gene>
<dbReference type="GO" id="GO:0043138">
    <property type="term" value="F:3'-5' DNA helicase activity"/>
    <property type="evidence" value="ECO:0007669"/>
    <property type="project" value="UniProtKB-EC"/>
</dbReference>
<evidence type="ECO:0000256" key="9">
    <source>
        <dbReference type="PROSITE-ProRule" id="PRU00560"/>
    </source>
</evidence>
<keyword evidence="5" id="KW-0413">Isomerase</keyword>
<evidence type="ECO:0000313" key="12">
    <source>
        <dbReference type="Proteomes" id="UP000215224"/>
    </source>
</evidence>
<keyword evidence="2 9" id="KW-0378">Hydrolase</keyword>
<dbReference type="InterPro" id="IPR027417">
    <property type="entry name" value="P-loop_NTPase"/>
</dbReference>
<accession>A0A223KUQ0</accession>
<dbReference type="AlphaFoldDB" id="A0A223KUQ0"/>
<evidence type="ECO:0000256" key="2">
    <source>
        <dbReference type="ARBA" id="ARBA00022801"/>
    </source>
</evidence>
<keyword evidence="4 9" id="KW-0067">ATP-binding</keyword>
<dbReference type="Pfam" id="PF13361">
    <property type="entry name" value="UvrD_C"/>
    <property type="match status" value="2"/>
</dbReference>
<dbReference type="InterPro" id="IPR014017">
    <property type="entry name" value="DNA_helicase_UvrD-like_C"/>
</dbReference>